<gene>
    <name evidence="2" type="ORF">OIDMADRAFT_182285</name>
</gene>
<evidence type="ECO:0000313" key="2">
    <source>
        <dbReference type="EMBL" id="KIM97933.1"/>
    </source>
</evidence>
<dbReference type="Proteomes" id="UP000054321">
    <property type="component" value="Unassembled WGS sequence"/>
</dbReference>
<dbReference type="InParanoid" id="A0A0C3CG16"/>
<dbReference type="OrthoDB" id="5335351at2759"/>
<dbReference type="EMBL" id="KN832881">
    <property type="protein sequence ID" value="KIM97933.1"/>
    <property type="molecule type" value="Genomic_DNA"/>
</dbReference>
<protein>
    <submittedName>
        <fullName evidence="2">Uncharacterized protein</fullName>
    </submittedName>
</protein>
<reference evidence="3" key="2">
    <citation type="submission" date="2015-01" db="EMBL/GenBank/DDBJ databases">
        <title>Evolutionary Origins and Diversification of the Mycorrhizal Mutualists.</title>
        <authorList>
            <consortium name="DOE Joint Genome Institute"/>
            <consortium name="Mycorrhizal Genomics Consortium"/>
            <person name="Kohler A."/>
            <person name="Kuo A."/>
            <person name="Nagy L.G."/>
            <person name="Floudas D."/>
            <person name="Copeland A."/>
            <person name="Barry K.W."/>
            <person name="Cichocki N."/>
            <person name="Veneault-Fourrey C."/>
            <person name="LaButti K."/>
            <person name="Lindquist E.A."/>
            <person name="Lipzen A."/>
            <person name="Lundell T."/>
            <person name="Morin E."/>
            <person name="Murat C."/>
            <person name="Riley R."/>
            <person name="Ohm R."/>
            <person name="Sun H."/>
            <person name="Tunlid A."/>
            <person name="Henrissat B."/>
            <person name="Grigoriev I.V."/>
            <person name="Hibbett D.S."/>
            <person name="Martin F."/>
        </authorList>
    </citation>
    <scope>NUCLEOTIDE SEQUENCE [LARGE SCALE GENOMIC DNA]</scope>
    <source>
        <strain evidence="3">Zn</strain>
    </source>
</reference>
<name>A0A0C3CG16_OIDMZ</name>
<dbReference type="STRING" id="913774.A0A0C3CG16"/>
<feature type="compositionally biased region" description="Low complexity" evidence="1">
    <location>
        <begin position="18"/>
        <end position="32"/>
    </location>
</feature>
<reference evidence="2 3" key="1">
    <citation type="submission" date="2014-04" db="EMBL/GenBank/DDBJ databases">
        <authorList>
            <consortium name="DOE Joint Genome Institute"/>
            <person name="Kuo A."/>
            <person name="Martino E."/>
            <person name="Perotto S."/>
            <person name="Kohler A."/>
            <person name="Nagy L.G."/>
            <person name="Floudas D."/>
            <person name="Copeland A."/>
            <person name="Barry K.W."/>
            <person name="Cichocki N."/>
            <person name="Veneault-Fourrey C."/>
            <person name="LaButti K."/>
            <person name="Lindquist E.A."/>
            <person name="Lipzen A."/>
            <person name="Lundell T."/>
            <person name="Morin E."/>
            <person name="Murat C."/>
            <person name="Sun H."/>
            <person name="Tunlid A."/>
            <person name="Henrissat B."/>
            <person name="Grigoriev I.V."/>
            <person name="Hibbett D.S."/>
            <person name="Martin F."/>
            <person name="Nordberg H.P."/>
            <person name="Cantor M.N."/>
            <person name="Hua S.X."/>
        </authorList>
    </citation>
    <scope>NUCLEOTIDE SEQUENCE [LARGE SCALE GENOMIC DNA]</scope>
    <source>
        <strain evidence="2 3">Zn</strain>
    </source>
</reference>
<feature type="region of interest" description="Disordered" evidence="1">
    <location>
        <begin position="1"/>
        <end position="74"/>
    </location>
</feature>
<accession>A0A0C3CG16</accession>
<dbReference type="HOGENOM" id="CLU_097655_2_0_1"/>
<evidence type="ECO:0000256" key="1">
    <source>
        <dbReference type="SAM" id="MobiDB-lite"/>
    </source>
</evidence>
<organism evidence="2 3">
    <name type="scientific">Oidiodendron maius (strain Zn)</name>
    <dbReference type="NCBI Taxonomy" id="913774"/>
    <lineage>
        <taxon>Eukaryota</taxon>
        <taxon>Fungi</taxon>
        <taxon>Dikarya</taxon>
        <taxon>Ascomycota</taxon>
        <taxon>Pezizomycotina</taxon>
        <taxon>Leotiomycetes</taxon>
        <taxon>Leotiomycetes incertae sedis</taxon>
        <taxon>Myxotrichaceae</taxon>
        <taxon>Oidiodendron</taxon>
    </lineage>
</organism>
<proteinExistence type="predicted"/>
<dbReference type="AlphaFoldDB" id="A0A0C3CG16"/>
<feature type="compositionally biased region" description="Polar residues" evidence="1">
    <location>
        <begin position="1"/>
        <end position="12"/>
    </location>
</feature>
<evidence type="ECO:0000313" key="3">
    <source>
        <dbReference type="Proteomes" id="UP000054321"/>
    </source>
</evidence>
<keyword evidence="3" id="KW-1185">Reference proteome</keyword>
<sequence length="173" mass="19284">MSSPSGTPQQPSMAVEGPSLLPSSESSDAALETQSDENLQPSAVPVNAVIEAVHDDPPDDIVDGSLVGDRDLSNASTKDIPLLDWIEFESEYKKALTEANEVEDKLVLEFEKLSKTFVFWAEASAQHDNDRAWKRLKTRERYVQLSEQKLEEKKKHYIEVVQAFQNALKLLGA</sequence>